<keyword evidence="1" id="KW-0812">Transmembrane</keyword>
<comment type="caution">
    <text evidence="2">The sequence shown here is derived from an EMBL/GenBank/DDBJ whole genome shotgun (WGS) entry which is preliminary data.</text>
</comment>
<dbReference type="Proteomes" id="UP000781173">
    <property type="component" value="Unassembled WGS sequence"/>
</dbReference>
<feature type="transmembrane region" description="Helical" evidence="1">
    <location>
        <begin position="12"/>
        <end position="37"/>
    </location>
</feature>
<keyword evidence="1" id="KW-1133">Transmembrane helix</keyword>
<evidence type="ECO:0000313" key="2">
    <source>
        <dbReference type="EMBL" id="MBW7953619.1"/>
    </source>
</evidence>
<reference evidence="2" key="1">
    <citation type="journal article" date="2022" name="ISME J.">
        <title>A general approach to explore prokaryotic protein glycosylation reveals the unique surface layer modulation of an anammox bacterium.</title>
        <authorList>
            <person name="Pabst M."/>
            <person name="Grouzdev D.S."/>
            <person name="Lawson C.E."/>
            <person name="Kleikamp H.B.C."/>
            <person name="de Ram C."/>
            <person name="Louwen R."/>
            <person name="Lin Y.M."/>
            <person name="Lucker S."/>
            <person name="van Loosdrecht M.C.M."/>
            <person name="Laureni M."/>
        </authorList>
    </citation>
    <scope>NUCLEOTIDE SEQUENCE</scope>
    <source>
        <strain evidence="2">BROCD043</strain>
    </source>
</reference>
<proteinExistence type="predicted"/>
<protein>
    <submittedName>
        <fullName evidence="2">Uncharacterized protein</fullName>
    </submittedName>
</protein>
<organism evidence="2 3">
    <name type="scientific">Candidatus Dojkabacteria bacterium</name>
    <dbReference type="NCBI Taxonomy" id="2099670"/>
    <lineage>
        <taxon>Bacteria</taxon>
        <taxon>Candidatus Dojkabacteria</taxon>
    </lineage>
</organism>
<evidence type="ECO:0000256" key="1">
    <source>
        <dbReference type="SAM" id="Phobius"/>
    </source>
</evidence>
<sequence>MDQLFQQEFTFTLTGTALLGVVLFFIVASLALVILIFSLIRKIQILQKPKYGFLGKPVFSVLALVGIATTMIYFSYSFSNQPDFQISANRTVNASIEYRQVGISGTKKLVEFRAVPVVDNREYGLSSDRFEILWRVNNVDGTERIEYERTKNNPSAVYIELDPGSYTVSALIVFEGKSYQFVEPVIINP</sequence>
<keyword evidence="1" id="KW-0472">Membrane</keyword>
<name>A0A952AHM2_9BACT</name>
<accession>A0A952AHM2</accession>
<evidence type="ECO:0000313" key="3">
    <source>
        <dbReference type="Proteomes" id="UP000781173"/>
    </source>
</evidence>
<dbReference type="AlphaFoldDB" id="A0A952AHM2"/>
<feature type="transmembrane region" description="Helical" evidence="1">
    <location>
        <begin position="58"/>
        <end position="76"/>
    </location>
</feature>
<gene>
    <name evidence="2" type="ORF">H3C67_02430</name>
</gene>
<dbReference type="EMBL" id="JACFOF010000004">
    <property type="protein sequence ID" value="MBW7953619.1"/>
    <property type="molecule type" value="Genomic_DNA"/>
</dbReference>